<dbReference type="SUPFAM" id="SSF51306">
    <property type="entry name" value="LexA/Signal peptidase"/>
    <property type="match status" value="1"/>
</dbReference>
<dbReference type="NCBIfam" id="TIGR02227">
    <property type="entry name" value="sigpep_I_bact"/>
    <property type="match status" value="1"/>
</dbReference>
<keyword evidence="5 6" id="KW-0378">Hydrolase</keyword>
<evidence type="ECO:0000256" key="6">
    <source>
        <dbReference type="RuleBase" id="RU362042"/>
    </source>
</evidence>
<dbReference type="Gene3D" id="2.10.109.10">
    <property type="entry name" value="Umud Fragment, subunit A"/>
    <property type="match status" value="2"/>
</dbReference>
<organism evidence="8 9">
    <name type="scientific">Cytophaga hutchinsonii (strain ATCC 33406 / DSM 1761 / CIP 103989 / NBRC 15051 / NCIMB 9469 / D465)</name>
    <dbReference type="NCBI Taxonomy" id="269798"/>
    <lineage>
        <taxon>Bacteria</taxon>
        <taxon>Pseudomonadati</taxon>
        <taxon>Bacteroidota</taxon>
        <taxon>Cytophagia</taxon>
        <taxon>Cytophagales</taxon>
        <taxon>Cytophagaceae</taxon>
        <taxon>Cytophaga</taxon>
    </lineage>
</organism>
<dbReference type="GO" id="GO:0004252">
    <property type="term" value="F:serine-type endopeptidase activity"/>
    <property type="evidence" value="ECO:0007669"/>
    <property type="project" value="InterPro"/>
</dbReference>
<evidence type="ECO:0000256" key="3">
    <source>
        <dbReference type="ARBA" id="ARBA00013208"/>
    </source>
</evidence>
<evidence type="ECO:0000313" key="8">
    <source>
        <dbReference type="EMBL" id="ABG59818.1"/>
    </source>
</evidence>
<evidence type="ECO:0000256" key="2">
    <source>
        <dbReference type="ARBA" id="ARBA00009370"/>
    </source>
</evidence>
<evidence type="ECO:0000313" key="9">
    <source>
        <dbReference type="Proteomes" id="UP000001822"/>
    </source>
</evidence>
<dbReference type="CDD" id="cd06530">
    <property type="entry name" value="S26_SPase_I"/>
    <property type="match status" value="2"/>
</dbReference>
<dbReference type="GO" id="GO:0009003">
    <property type="term" value="F:signal peptidase activity"/>
    <property type="evidence" value="ECO:0007669"/>
    <property type="project" value="UniProtKB-EC"/>
</dbReference>
<dbReference type="EC" id="3.4.21.89" evidence="3 6"/>
<dbReference type="AlphaFoldDB" id="A0A6N4SU31"/>
<comment type="catalytic activity">
    <reaction evidence="1 6">
        <text>Cleavage of hydrophobic, N-terminal signal or leader sequences from secreted and periplasmic proteins.</text>
        <dbReference type="EC" id="3.4.21.89"/>
    </reaction>
</comment>
<dbReference type="InterPro" id="IPR036286">
    <property type="entry name" value="LexA/Signal_pep-like_sf"/>
</dbReference>
<dbReference type="PROSITE" id="PS00761">
    <property type="entry name" value="SPASE_I_3"/>
    <property type="match status" value="1"/>
</dbReference>
<accession>A0A6N4SU31</accession>
<dbReference type="InterPro" id="IPR019533">
    <property type="entry name" value="Peptidase_S26"/>
</dbReference>
<gene>
    <name evidence="8" type="primary">lepB</name>
    <name evidence="8" type="ordered locus">CHU_2565</name>
</gene>
<reference evidence="8 9" key="1">
    <citation type="journal article" date="2007" name="Appl. Environ. Microbiol.">
        <title>Genome sequence of the cellulolytic gliding bacterium Cytophaga hutchinsonii.</title>
        <authorList>
            <person name="Xie G."/>
            <person name="Bruce D.C."/>
            <person name="Challacombe J.F."/>
            <person name="Chertkov O."/>
            <person name="Detter J.C."/>
            <person name="Gilna P."/>
            <person name="Han C.S."/>
            <person name="Lucas S."/>
            <person name="Misra M."/>
            <person name="Myers G.L."/>
            <person name="Richardson P."/>
            <person name="Tapia R."/>
            <person name="Thayer N."/>
            <person name="Thompson L.S."/>
            <person name="Brettin T.S."/>
            <person name="Henrissat B."/>
            <person name="Wilson D.B."/>
            <person name="McBride M.J."/>
        </authorList>
    </citation>
    <scope>NUCLEOTIDE SEQUENCE [LARGE SCALE GENOMIC DNA]</scope>
    <source>
        <strain evidence="9">ATCC 33406 / DSM 1761 / CIP 103989 / NBRC 15051 / NCIMB 9469 / D465</strain>
    </source>
</reference>
<name>A0A6N4SU31_CYTH3</name>
<dbReference type="EMBL" id="CP000383">
    <property type="protein sequence ID" value="ABG59818.1"/>
    <property type="molecule type" value="Genomic_DNA"/>
</dbReference>
<dbReference type="PANTHER" id="PTHR43390">
    <property type="entry name" value="SIGNAL PEPTIDASE I"/>
    <property type="match status" value="1"/>
</dbReference>
<comment type="similarity">
    <text evidence="2 6">Belongs to the peptidase S26 family.</text>
</comment>
<sequence>MYKLKKKLFYCSLPYIIFLSFTSYALKVISHVKIFTIKYNSMSPSISKGEKVIIDTNFYLHNTIQRNDVIAFYYPQQLDIKINLKTPYISRCIAIAGDTFSIKNKEVFINHLKAANPPALKFRYKCFTSEQISENTKNKYTIETDDIYLNKLVEYNNKKLYIIDLNPYNIHKLTKAQIFDSIQEFNPSEFNPSEILFPFAHKTQDWNLNNYGSIWIPKKANTIKLDPNMIEIYGQTILNYEDNKGSSVKDNKLTINGIVLHEYTFKKNYYFMMGDNRSNSADSRYWGFVPEDHIIGKARKIH</sequence>
<protein>
    <recommendedName>
        <fullName evidence="4 6">Signal peptidase I</fullName>
        <ecNumber evidence="3 6">3.4.21.89</ecNumber>
    </recommendedName>
</protein>
<dbReference type="InterPro" id="IPR000223">
    <property type="entry name" value="Pept_S26A_signal_pept_1"/>
</dbReference>
<evidence type="ECO:0000259" key="7">
    <source>
        <dbReference type="Pfam" id="PF10502"/>
    </source>
</evidence>
<feature type="domain" description="Peptidase S26" evidence="7">
    <location>
        <begin position="18"/>
        <end position="125"/>
    </location>
</feature>
<feature type="domain" description="Peptidase S26" evidence="7">
    <location>
        <begin position="249"/>
        <end position="299"/>
    </location>
</feature>
<dbReference type="PRINTS" id="PR00727">
    <property type="entry name" value="LEADERPTASE"/>
</dbReference>
<evidence type="ECO:0000256" key="4">
    <source>
        <dbReference type="ARBA" id="ARBA00019232"/>
    </source>
</evidence>
<dbReference type="GO" id="GO:0006465">
    <property type="term" value="P:signal peptide processing"/>
    <property type="evidence" value="ECO:0007669"/>
    <property type="project" value="InterPro"/>
</dbReference>
<dbReference type="OrthoDB" id="9802919at2"/>
<dbReference type="GO" id="GO:0016020">
    <property type="term" value="C:membrane"/>
    <property type="evidence" value="ECO:0007669"/>
    <property type="project" value="UniProtKB-SubCell"/>
</dbReference>
<keyword evidence="6" id="KW-0645">Protease</keyword>
<comment type="subcellular location">
    <subcellularLocation>
        <location evidence="6">Membrane</location>
        <topology evidence="6">Single-pass type II membrane protein</topology>
    </subcellularLocation>
</comment>
<proteinExistence type="inferred from homology"/>
<dbReference type="PANTHER" id="PTHR43390:SF1">
    <property type="entry name" value="CHLOROPLAST PROCESSING PEPTIDASE"/>
    <property type="match status" value="1"/>
</dbReference>
<dbReference type="InterPro" id="IPR019758">
    <property type="entry name" value="Pept_S26A_signal_pept_1_CS"/>
</dbReference>
<evidence type="ECO:0000256" key="5">
    <source>
        <dbReference type="ARBA" id="ARBA00022801"/>
    </source>
</evidence>
<dbReference type="KEGG" id="chu:CHU_2565"/>
<evidence type="ECO:0000256" key="1">
    <source>
        <dbReference type="ARBA" id="ARBA00000677"/>
    </source>
</evidence>
<dbReference type="RefSeq" id="WP_011585928.1">
    <property type="nucleotide sequence ID" value="NC_008255.1"/>
</dbReference>
<keyword evidence="9" id="KW-1185">Reference proteome</keyword>
<dbReference type="Proteomes" id="UP000001822">
    <property type="component" value="Chromosome"/>
</dbReference>
<dbReference type="Pfam" id="PF10502">
    <property type="entry name" value="Peptidase_S26"/>
    <property type="match status" value="2"/>
</dbReference>